<feature type="chain" id="PRO_5040963703" description="Porin domain-containing protein" evidence="1">
    <location>
        <begin position="23"/>
        <end position="370"/>
    </location>
</feature>
<dbReference type="AlphaFoldDB" id="A0A9X2WHD6"/>
<dbReference type="RefSeq" id="WP_260977212.1">
    <property type="nucleotide sequence ID" value="NZ_JAOANI010000028.1"/>
</dbReference>
<dbReference type="PROSITE" id="PS51257">
    <property type="entry name" value="PROKAR_LIPOPROTEIN"/>
    <property type="match status" value="1"/>
</dbReference>
<keyword evidence="3" id="KW-1185">Reference proteome</keyword>
<evidence type="ECO:0000313" key="2">
    <source>
        <dbReference type="EMBL" id="MCT7360375.1"/>
    </source>
</evidence>
<name>A0A9X2WHD6_9GAMM</name>
<accession>A0A9X2WHD6</accession>
<feature type="signal peptide" evidence="1">
    <location>
        <begin position="1"/>
        <end position="22"/>
    </location>
</feature>
<dbReference type="Proteomes" id="UP001147830">
    <property type="component" value="Unassembled WGS sequence"/>
</dbReference>
<evidence type="ECO:0000313" key="3">
    <source>
        <dbReference type="Proteomes" id="UP001147830"/>
    </source>
</evidence>
<sequence>MVLRKSGLAAAVLLACSPAAFSDDLNINGFVSVGASVLSNTDVHIGNYDDNASFSNDTIVGLQISKQVNDTTSATAQLVSRGTEDYNTEAAWAYITYAATEDLDVRFGRLRTPFFYYSDFLEVGYAYNWIRPSGEVYRLDTFSSINGVDFTQRFSTGSVDGSVQFYYGRFSDDFTPVDETYNIELRNFTGVVLNLTQGDFGARLSYHQADMYMPELGTKTGALDGLITAATGAGVGDKFVPDGETTSFYEAAVTYDNGDMFFIAEWTALNHETAIFNDDTGYMVSAAKRFDDTTIHLTYSNQSDDLESGTVGQIQKNLEGKESSITLGARFDYDTSTAFKVEAQYQDEDTYLGAPGESGMLYSVAVDLVF</sequence>
<organism evidence="2 3">
    <name type="scientific">Thalassolituus pacificus</name>
    <dbReference type="NCBI Taxonomy" id="2975440"/>
    <lineage>
        <taxon>Bacteria</taxon>
        <taxon>Pseudomonadati</taxon>
        <taxon>Pseudomonadota</taxon>
        <taxon>Gammaproteobacteria</taxon>
        <taxon>Oceanospirillales</taxon>
        <taxon>Oceanospirillaceae</taxon>
        <taxon>Thalassolituus</taxon>
    </lineage>
</organism>
<reference evidence="2" key="2">
    <citation type="submission" date="2022-08" db="EMBL/GenBank/DDBJ databases">
        <authorList>
            <person name="Dong C."/>
        </authorList>
    </citation>
    <scope>NUCLEOTIDE SEQUENCE</scope>
    <source>
        <strain evidence="2">59MF3M-4</strain>
    </source>
</reference>
<comment type="caution">
    <text evidence="2">The sequence shown here is derived from an EMBL/GenBank/DDBJ whole genome shotgun (WGS) entry which is preliminary data.</text>
</comment>
<protein>
    <recommendedName>
        <fullName evidence="4">Porin domain-containing protein</fullName>
    </recommendedName>
</protein>
<gene>
    <name evidence="2" type="ORF">NYR02_15235</name>
</gene>
<evidence type="ECO:0000256" key="1">
    <source>
        <dbReference type="SAM" id="SignalP"/>
    </source>
</evidence>
<reference evidence="2" key="1">
    <citation type="journal article" date="2022" name="Front. Microbiol.">
        <title>Genome-based taxonomic rearrangement of Oceanobacter-related bacteria including the description of Thalassolituus hydrocarbonoclasticus sp. nov. and Thalassolituus pacificus sp. nov. and emended description of the genus Thalassolituus.</title>
        <authorList>
            <person name="Dong C."/>
            <person name="Wei L."/>
            <person name="Wang J."/>
            <person name="Lai Q."/>
            <person name="Huang Z."/>
            <person name="Shao Z."/>
        </authorList>
    </citation>
    <scope>NUCLEOTIDE SEQUENCE</scope>
    <source>
        <strain evidence="2">59MF3M-4</strain>
    </source>
</reference>
<keyword evidence="1" id="KW-0732">Signal</keyword>
<evidence type="ECO:0008006" key="4">
    <source>
        <dbReference type="Google" id="ProtNLM"/>
    </source>
</evidence>
<dbReference type="SUPFAM" id="SSF56935">
    <property type="entry name" value="Porins"/>
    <property type="match status" value="1"/>
</dbReference>
<dbReference type="EMBL" id="JAOANI010000028">
    <property type="protein sequence ID" value="MCT7360375.1"/>
    <property type="molecule type" value="Genomic_DNA"/>
</dbReference>
<proteinExistence type="predicted"/>